<dbReference type="AlphaFoldDB" id="A0AAD6GWR6"/>
<organism evidence="1 2">
    <name type="scientific">Penicillium hordei</name>
    <dbReference type="NCBI Taxonomy" id="40994"/>
    <lineage>
        <taxon>Eukaryota</taxon>
        <taxon>Fungi</taxon>
        <taxon>Dikarya</taxon>
        <taxon>Ascomycota</taxon>
        <taxon>Pezizomycotina</taxon>
        <taxon>Eurotiomycetes</taxon>
        <taxon>Eurotiomycetidae</taxon>
        <taxon>Eurotiales</taxon>
        <taxon>Aspergillaceae</taxon>
        <taxon>Penicillium</taxon>
    </lineage>
</organism>
<dbReference type="Proteomes" id="UP001213799">
    <property type="component" value="Unassembled WGS sequence"/>
</dbReference>
<reference evidence="1" key="1">
    <citation type="journal article" date="2023" name="IMA Fungus">
        <title>Comparative genomic study of the Penicillium genus elucidates a diverse pangenome and 15 lateral gene transfer events.</title>
        <authorList>
            <person name="Petersen C."/>
            <person name="Sorensen T."/>
            <person name="Nielsen M.R."/>
            <person name="Sondergaard T.E."/>
            <person name="Sorensen J.L."/>
            <person name="Fitzpatrick D.A."/>
            <person name="Frisvad J.C."/>
            <person name="Nielsen K.L."/>
        </authorList>
    </citation>
    <scope>NUCLEOTIDE SEQUENCE</scope>
    <source>
        <strain evidence="1">IBT 12815</strain>
    </source>
</reference>
<proteinExistence type="predicted"/>
<evidence type="ECO:0000313" key="1">
    <source>
        <dbReference type="EMBL" id="KAJ5593623.1"/>
    </source>
</evidence>
<reference evidence="1" key="2">
    <citation type="submission" date="2023-01" db="EMBL/GenBank/DDBJ databases">
        <authorList>
            <person name="Petersen C."/>
        </authorList>
    </citation>
    <scope>NUCLEOTIDE SEQUENCE</scope>
    <source>
        <strain evidence="1">IBT 12815</strain>
    </source>
</reference>
<dbReference type="RefSeq" id="XP_056750249.1">
    <property type="nucleotide sequence ID" value="XM_056901581.1"/>
</dbReference>
<accession>A0AAD6GWR6</accession>
<dbReference type="EMBL" id="JAQJAE010000005">
    <property type="protein sequence ID" value="KAJ5593623.1"/>
    <property type="molecule type" value="Genomic_DNA"/>
</dbReference>
<protein>
    <submittedName>
        <fullName evidence="1">Uncharacterized protein</fullName>
    </submittedName>
</protein>
<dbReference type="GeneID" id="81591823"/>
<sequence length="108" mass="11455">MFRKIEASRASTKASVQLHCIGCTLVPGPTTEVVYQTSPPPDTIAVIVDISASGGAMKVGEKSDNDLGVAAVGKVGTEDADALVIVPWNVDWWFYSIGTVGIQYVVRM</sequence>
<evidence type="ECO:0000313" key="2">
    <source>
        <dbReference type="Proteomes" id="UP001213799"/>
    </source>
</evidence>
<keyword evidence="2" id="KW-1185">Reference proteome</keyword>
<name>A0AAD6GWR6_9EURO</name>
<gene>
    <name evidence="1" type="ORF">N7537_010527</name>
</gene>
<comment type="caution">
    <text evidence="1">The sequence shown here is derived from an EMBL/GenBank/DDBJ whole genome shotgun (WGS) entry which is preliminary data.</text>
</comment>